<comment type="caution">
    <text evidence="6">The sequence shown here is derived from an EMBL/GenBank/DDBJ whole genome shotgun (WGS) entry which is preliminary data.</text>
</comment>
<dbReference type="Proteomes" id="UP000034452">
    <property type="component" value="Unassembled WGS sequence"/>
</dbReference>
<sequence length="485" mass="56553">MSSIDEIRDIRIRKLKLLKDKGINPYPADSKKEITLKHAADNFEDLENKKEAKWIAGRVMSIRGQGAIVFFTLNDGTGTFQGLLKKDILSDEKFDFWNEVVDIGDFVEGQGTFFKTNRGEKTIEIRDWRMLSKSLRPLPEKWHGLVDAEERFRKRYLDILMDPEIKEIFEKKEKFWKTTRNFLKDKEFLEVETPTLEVTTGGAEARPFKTHHNDFDIDVFLRISVGELWQKRLMAAGFPRTFEIGKIYRNEGGSVEHLQEFTNMEFYASYMNIEEGKKFVRDLYIKIAKEVFGKTKFETRGHKFDLAGDWAEIDYAEEVKKQTGIDVLEDSEEKMEQALKKLGVEFAGKNKERMTDSLWKYCRKNISGPAYLINHPKLVAPLSKENEKDNRKTEMFQVIIAGSEIGRAHAELNDPLEQEARFETQKKLIEKGDEEAMMPDSEFVEMLEYGMPPCFGFGFGERFFAFLIDKPIRETQLFPLMRPIK</sequence>
<dbReference type="PATRIC" id="fig|1618744.3.peg.189"/>
<protein>
    <submittedName>
        <fullName evidence="6">Lysine-tRNA ligase</fullName>
    </submittedName>
</protein>
<dbReference type="Pfam" id="PF00152">
    <property type="entry name" value="tRNA-synt_2"/>
    <property type="match status" value="1"/>
</dbReference>
<evidence type="ECO:0000259" key="5">
    <source>
        <dbReference type="PROSITE" id="PS50862"/>
    </source>
</evidence>
<dbReference type="InterPro" id="IPR018149">
    <property type="entry name" value="Lys-tRNA-synth_II_C"/>
</dbReference>
<dbReference type="InterPro" id="IPR044136">
    <property type="entry name" value="Lys-tRNA-ligase_II_N"/>
</dbReference>
<dbReference type="GO" id="GO:0005524">
    <property type="term" value="F:ATP binding"/>
    <property type="evidence" value="ECO:0007669"/>
    <property type="project" value="UniProtKB-KW"/>
</dbReference>
<dbReference type="NCBIfam" id="NF001756">
    <property type="entry name" value="PRK00484.1"/>
    <property type="match status" value="1"/>
</dbReference>
<name>A0A0G0T0N0_9BACT</name>
<keyword evidence="2" id="KW-0547">Nucleotide-binding</keyword>
<gene>
    <name evidence="6" type="ORF">UU13_C0003G0032</name>
</gene>
<dbReference type="PROSITE" id="PS50862">
    <property type="entry name" value="AA_TRNA_LIGASE_II"/>
    <property type="match status" value="1"/>
</dbReference>
<evidence type="ECO:0000313" key="6">
    <source>
        <dbReference type="EMBL" id="KKR70588.1"/>
    </source>
</evidence>
<dbReference type="InterPro" id="IPR006195">
    <property type="entry name" value="aa-tRNA-synth_II"/>
</dbReference>
<dbReference type="GO" id="GO:0000049">
    <property type="term" value="F:tRNA binding"/>
    <property type="evidence" value="ECO:0007669"/>
    <property type="project" value="TreeGrafter"/>
</dbReference>
<dbReference type="SUPFAM" id="SSF50249">
    <property type="entry name" value="Nucleic acid-binding proteins"/>
    <property type="match status" value="1"/>
</dbReference>
<evidence type="ECO:0000256" key="3">
    <source>
        <dbReference type="ARBA" id="ARBA00022840"/>
    </source>
</evidence>
<evidence type="ECO:0000256" key="2">
    <source>
        <dbReference type="ARBA" id="ARBA00022741"/>
    </source>
</evidence>
<feature type="domain" description="Aminoacyl-transfer RNA synthetases class-II family profile" evidence="5">
    <location>
        <begin position="180"/>
        <end position="483"/>
    </location>
</feature>
<dbReference type="EMBL" id="LBZL01000003">
    <property type="protein sequence ID" value="KKR70588.1"/>
    <property type="molecule type" value="Genomic_DNA"/>
</dbReference>
<keyword evidence="3" id="KW-0067">ATP-binding</keyword>
<proteinExistence type="predicted"/>
<dbReference type="Gene3D" id="3.30.930.10">
    <property type="entry name" value="Bira Bifunctional Protein, Domain 2"/>
    <property type="match status" value="1"/>
</dbReference>
<dbReference type="InterPro" id="IPR004364">
    <property type="entry name" value="Aa-tRNA-synt_II"/>
</dbReference>
<dbReference type="InterPro" id="IPR004365">
    <property type="entry name" value="NA-bd_OB_tRNA"/>
</dbReference>
<dbReference type="Pfam" id="PF01336">
    <property type="entry name" value="tRNA_anti-codon"/>
    <property type="match status" value="1"/>
</dbReference>
<dbReference type="SUPFAM" id="SSF55681">
    <property type="entry name" value="Class II aaRS and biotin synthetases"/>
    <property type="match status" value="1"/>
</dbReference>
<dbReference type="InterPro" id="IPR012340">
    <property type="entry name" value="NA-bd_OB-fold"/>
</dbReference>
<reference evidence="6 7" key="1">
    <citation type="journal article" date="2015" name="Nature">
        <title>rRNA introns, odd ribosomes, and small enigmatic genomes across a large radiation of phyla.</title>
        <authorList>
            <person name="Brown C.T."/>
            <person name="Hug L.A."/>
            <person name="Thomas B.C."/>
            <person name="Sharon I."/>
            <person name="Castelle C.J."/>
            <person name="Singh A."/>
            <person name="Wilkins M.J."/>
            <person name="Williams K.H."/>
            <person name="Banfield J.F."/>
        </authorList>
    </citation>
    <scope>NUCLEOTIDE SEQUENCE [LARGE SCALE GENOMIC DNA]</scope>
</reference>
<dbReference type="PRINTS" id="PR00982">
    <property type="entry name" value="TRNASYNTHLYS"/>
</dbReference>
<organism evidence="6 7">
    <name type="scientific">Candidatus Nomurabacteria bacterium GW2011_GWB1_40_7</name>
    <dbReference type="NCBI Taxonomy" id="1618744"/>
    <lineage>
        <taxon>Bacteria</taxon>
        <taxon>Candidatus Nomuraibacteriota</taxon>
    </lineage>
</organism>
<accession>A0A0G0T0N0</accession>
<keyword evidence="4" id="KW-0030">Aminoacyl-tRNA synthetase</keyword>
<dbReference type="GO" id="GO:0005829">
    <property type="term" value="C:cytosol"/>
    <property type="evidence" value="ECO:0007669"/>
    <property type="project" value="TreeGrafter"/>
</dbReference>
<dbReference type="GO" id="GO:0006430">
    <property type="term" value="P:lysyl-tRNA aminoacylation"/>
    <property type="evidence" value="ECO:0007669"/>
    <property type="project" value="InterPro"/>
</dbReference>
<dbReference type="CDD" id="cd04322">
    <property type="entry name" value="LysRS_N"/>
    <property type="match status" value="1"/>
</dbReference>
<dbReference type="InterPro" id="IPR045864">
    <property type="entry name" value="aa-tRNA-synth_II/BPL/LPL"/>
</dbReference>
<dbReference type="Gene3D" id="2.40.50.140">
    <property type="entry name" value="Nucleic acid-binding proteins"/>
    <property type="match status" value="1"/>
</dbReference>
<dbReference type="GO" id="GO:0004824">
    <property type="term" value="F:lysine-tRNA ligase activity"/>
    <property type="evidence" value="ECO:0007669"/>
    <property type="project" value="InterPro"/>
</dbReference>
<dbReference type="AlphaFoldDB" id="A0A0G0T0N0"/>
<dbReference type="PANTHER" id="PTHR42918:SF15">
    <property type="entry name" value="LYSINE--TRNA LIGASE, CHLOROPLASTIC_MITOCHONDRIAL"/>
    <property type="match status" value="1"/>
</dbReference>
<evidence type="ECO:0000313" key="7">
    <source>
        <dbReference type="Proteomes" id="UP000034452"/>
    </source>
</evidence>
<evidence type="ECO:0000256" key="1">
    <source>
        <dbReference type="ARBA" id="ARBA00022598"/>
    </source>
</evidence>
<evidence type="ECO:0000256" key="4">
    <source>
        <dbReference type="ARBA" id="ARBA00023146"/>
    </source>
</evidence>
<dbReference type="PANTHER" id="PTHR42918">
    <property type="entry name" value="LYSYL-TRNA SYNTHETASE"/>
    <property type="match status" value="1"/>
</dbReference>
<keyword evidence="1 6" id="KW-0436">Ligase</keyword>